<proteinExistence type="predicted"/>
<feature type="transmembrane region" description="Helical" evidence="1">
    <location>
        <begin position="48"/>
        <end position="70"/>
    </location>
</feature>
<keyword evidence="1" id="KW-1133">Transmembrane helix</keyword>
<organism evidence="3 4">
    <name type="scientific">Candidatus Thalassospirochaeta sargassi</name>
    <dbReference type="NCBI Taxonomy" id="3119039"/>
    <lineage>
        <taxon>Bacteria</taxon>
        <taxon>Pseudomonadati</taxon>
        <taxon>Spirochaetota</taxon>
        <taxon>Spirochaetia</taxon>
        <taxon>Spirochaetales</taxon>
        <taxon>Spirochaetaceae</taxon>
        <taxon>Candidatus Thalassospirochaeta</taxon>
    </lineage>
</organism>
<accession>A0AAJ1IFT4</accession>
<dbReference type="AlphaFoldDB" id="A0AAJ1IFT4"/>
<dbReference type="Proteomes" id="UP001221217">
    <property type="component" value="Unassembled WGS sequence"/>
</dbReference>
<evidence type="ECO:0000313" key="3">
    <source>
        <dbReference type="EMBL" id="MDC7226575.1"/>
    </source>
</evidence>
<evidence type="ECO:0000313" key="4">
    <source>
        <dbReference type="Proteomes" id="UP001221217"/>
    </source>
</evidence>
<reference evidence="3 4" key="1">
    <citation type="submission" date="2022-12" db="EMBL/GenBank/DDBJ databases">
        <title>Metagenome assembled genome from gulf of manar.</title>
        <authorList>
            <person name="Kohli P."/>
            <person name="Pk S."/>
            <person name="Venkata Ramana C."/>
            <person name="Sasikala C."/>
        </authorList>
    </citation>
    <scope>NUCLEOTIDE SEQUENCE [LARGE SCALE GENOMIC DNA]</scope>
    <source>
        <strain evidence="3">JB008</strain>
    </source>
</reference>
<protein>
    <submittedName>
        <fullName evidence="3">2TM domain-containing protein</fullName>
    </submittedName>
</protein>
<keyword evidence="1" id="KW-0812">Transmembrane</keyword>
<keyword evidence="1" id="KW-0472">Membrane</keyword>
<gene>
    <name evidence="3" type="ORF">PQJ61_07400</name>
</gene>
<sequence>MDEREEKYRIARKRAKAKIDFLRHLVTYLIVIAFLAVVNNITYNGYQWWLWPALGWGIGIVSHFLSVYTFKGSLFEERMIERELEAMDDREIRD</sequence>
<comment type="caution">
    <text evidence="3">The sequence shown here is derived from an EMBL/GenBank/DDBJ whole genome shotgun (WGS) entry which is preliminary data.</text>
</comment>
<dbReference type="Pfam" id="PF13239">
    <property type="entry name" value="2TM"/>
    <property type="match status" value="1"/>
</dbReference>
<dbReference type="EMBL" id="JAQQAL010000014">
    <property type="protein sequence ID" value="MDC7226575.1"/>
    <property type="molecule type" value="Genomic_DNA"/>
</dbReference>
<dbReference type="InterPro" id="IPR025698">
    <property type="entry name" value="2TM_dom"/>
</dbReference>
<feature type="transmembrane region" description="Helical" evidence="1">
    <location>
        <begin position="21"/>
        <end position="42"/>
    </location>
</feature>
<name>A0AAJ1IFT4_9SPIO</name>
<evidence type="ECO:0000256" key="1">
    <source>
        <dbReference type="SAM" id="Phobius"/>
    </source>
</evidence>
<evidence type="ECO:0000259" key="2">
    <source>
        <dbReference type="Pfam" id="PF13239"/>
    </source>
</evidence>
<feature type="domain" description="2TM" evidence="2">
    <location>
        <begin position="11"/>
        <end position="85"/>
    </location>
</feature>